<feature type="chain" id="PRO_5038276858" description="Ommochrome-binding protein" evidence="1">
    <location>
        <begin position="16"/>
        <end position="271"/>
    </location>
</feature>
<proteinExistence type="predicted"/>
<organism evidence="2 3">
    <name type="scientific">Manduca sexta</name>
    <name type="common">Tobacco hawkmoth</name>
    <name type="synonym">Tobacco hornworm</name>
    <dbReference type="NCBI Taxonomy" id="7130"/>
    <lineage>
        <taxon>Eukaryota</taxon>
        <taxon>Metazoa</taxon>
        <taxon>Ecdysozoa</taxon>
        <taxon>Arthropoda</taxon>
        <taxon>Hexapoda</taxon>
        <taxon>Insecta</taxon>
        <taxon>Pterygota</taxon>
        <taxon>Neoptera</taxon>
        <taxon>Endopterygota</taxon>
        <taxon>Lepidoptera</taxon>
        <taxon>Glossata</taxon>
        <taxon>Ditrysia</taxon>
        <taxon>Bombycoidea</taxon>
        <taxon>Sphingidae</taxon>
        <taxon>Sphinginae</taxon>
        <taxon>Sphingini</taxon>
        <taxon>Manduca</taxon>
    </lineage>
</organism>
<sequence length="271" mass="30877">MKLLILAVIIATVNADDYCHGIYINDKYYNVDIIKEGVNKVHQIAYSSRDNTLYFTFEQLSDVPTRSLGYVNFNSEQTGIIEGVRNATGLAIDRSRNRVYVGGSDGLFFLNEATKVPEMLPVSQDIRYLFFKNVVYFVNNKRQAFKFDSGVVYTVDELSLVEVEKFVEDDDNNLLFLNKNNLFRVKLGTKAVNSHEKYVVSTIAADNFGKPYVSAKNGLYVYNKYKYVLDRISDKLTGLKALTFDMQNNPIYVVNDKIVRLIVNPIPCFGD</sequence>
<protein>
    <recommendedName>
        <fullName evidence="4">Ommochrome-binding protein</fullName>
    </recommendedName>
</protein>
<evidence type="ECO:0000313" key="2">
    <source>
        <dbReference type="EMBL" id="KAG6458977.1"/>
    </source>
</evidence>
<feature type="signal peptide" evidence="1">
    <location>
        <begin position="1"/>
        <end position="15"/>
    </location>
</feature>
<dbReference type="Gene3D" id="2.130.10.10">
    <property type="entry name" value="YVTN repeat-like/Quinoprotein amine dehydrogenase"/>
    <property type="match status" value="1"/>
</dbReference>
<dbReference type="InterPro" id="IPR015943">
    <property type="entry name" value="WD40/YVTN_repeat-like_dom_sf"/>
</dbReference>
<comment type="caution">
    <text evidence="2">The sequence shown here is derived from an EMBL/GenBank/DDBJ whole genome shotgun (WGS) entry which is preliminary data.</text>
</comment>
<gene>
    <name evidence="2" type="ORF">O3G_MSEX011141</name>
</gene>
<keyword evidence="3" id="KW-1185">Reference proteome</keyword>
<dbReference type="SUPFAM" id="SSF63829">
    <property type="entry name" value="Calcium-dependent phosphotriesterase"/>
    <property type="match status" value="1"/>
</dbReference>
<dbReference type="EMBL" id="JH668603">
    <property type="protein sequence ID" value="KAG6458976.1"/>
    <property type="molecule type" value="Genomic_DNA"/>
</dbReference>
<evidence type="ECO:0000256" key="1">
    <source>
        <dbReference type="SAM" id="SignalP"/>
    </source>
</evidence>
<reference evidence="2" key="2">
    <citation type="submission" date="2020-12" db="EMBL/GenBank/DDBJ databases">
        <authorList>
            <person name="Kanost M."/>
        </authorList>
    </citation>
    <scope>NUCLEOTIDE SEQUENCE</scope>
</reference>
<keyword evidence="1" id="KW-0732">Signal</keyword>
<evidence type="ECO:0008006" key="4">
    <source>
        <dbReference type="Google" id="ProtNLM"/>
    </source>
</evidence>
<accession>A0A922CUM8</accession>
<dbReference type="EMBL" id="JH668603">
    <property type="protein sequence ID" value="KAG6458977.1"/>
    <property type="molecule type" value="Genomic_DNA"/>
</dbReference>
<reference evidence="2" key="1">
    <citation type="journal article" date="2016" name="Insect Biochem. Mol. Biol.">
        <title>Multifaceted biological insights from a draft genome sequence of the tobacco hornworm moth, Manduca sexta.</title>
        <authorList>
            <person name="Kanost M.R."/>
            <person name="Arrese E.L."/>
            <person name="Cao X."/>
            <person name="Chen Y.R."/>
            <person name="Chellapilla S."/>
            <person name="Goldsmith M.R."/>
            <person name="Grosse-Wilde E."/>
            <person name="Heckel D.G."/>
            <person name="Herndon N."/>
            <person name="Jiang H."/>
            <person name="Papanicolaou A."/>
            <person name="Qu J."/>
            <person name="Soulages J.L."/>
            <person name="Vogel H."/>
            <person name="Walters J."/>
            <person name="Waterhouse R.M."/>
            <person name="Ahn S.J."/>
            <person name="Almeida F.C."/>
            <person name="An C."/>
            <person name="Aqrawi P."/>
            <person name="Bretschneider A."/>
            <person name="Bryant W.B."/>
            <person name="Bucks S."/>
            <person name="Chao H."/>
            <person name="Chevignon G."/>
            <person name="Christen J.M."/>
            <person name="Clarke D.F."/>
            <person name="Dittmer N.T."/>
            <person name="Ferguson L.C.F."/>
            <person name="Garavelou S."/>
            <person name="Gordon K.H.J."/>
            <person name="Gunaratna R.T."/>
            <person name="Han Y."/>
            <person name="Hauser F."/>
            <person name="He Y."/>
            <person name="Heidel-Fischer H."/>
            <person name="Hirsh A."/>
            <person name="Hu Y."/>
            <person name="Jiang H."/>
            <person name="Kalra D."/>
            <person name="Klinner C."/>
            <person name="Konig C."/>
            <person name="Kovar C."/>
            <person name="Kroll A.R."/>
            <person name="Kuwar S.S."/>
            <person name="Lee S.L."/>
            <person name="Lehman R."/>
            <person name="Li K."/>
            <person name="Li Z."/>
            <person name="Liang H."/>
            <person name="Lovelace S."/>
            <person name="Lu Z."/>
            <person name="Mansfield J.H."/>
            <person name="McCulloch K.J."/>
            <person name="Mathew T."/>
            <person name="Morton B."/>
            <person name="Muzny D.M."/>
            <person name="Neunemann D."/>
            <person name="Ongeri F."/>
            <person name="Pauchet Y."/>
            <person name="Pu L.L."/>
            <person name="Pyrousis I."/>
            <person name="Rao X.J."/>
            <person name="Redding A."/>
            <person name="Roesel C."/>
            <person name="Sanchez-Gracia A."/>
            <person name="Schaack S."/>
            <person name="Shukla A."/>
            <person name="Tetreau G."/>
            <person name="Wang Y."/>
            <person name="Xiong G.H."/>
            <person name="Traut W."/>
            <person name="Walsh T.K."/>
            <person name="Worley K.C."/>
            <person name="Wu D."/>
            <person name="Wu W."/>
            <person name="Wu Y.Q."/>
            <person name="Zhang X."/>
            <person name="Zou Z."/>
            <person name="Zucker H."/>
            <person name="Briscoe A.D."/>
            <person name="Burmester T."/>
            <person name="Clem R.J."/>
            <person name="Feyereisen R."/>
            <person name="Grimmelikhuijzen C.J.P."/>
            <person name="Hamodrakas S.J."/>
            <person name="Hansson B.S."/>
            <person name="Huguet E."/>
            <person name="Jermiin L.S."/>
            <person name="Lan Q."/>
            <person name="Lehman H.K."/>
            <person name="Lorenzen M."/>
            <person name="Merzendorfer H."/>
            <person name="Michalopoulos I."/>
            <person name="Morton D.B."/>
            <person name="Muthukrishnan S."/>
            <person name="Oakeshott J.G."/>
            <person name="Palmer W."/>
            <person name="Park Y."/>
            <person name="Passarelli A.L."/>
            <person name="Rozas J."/>
            <person name="Schwartz L.M."/>
            <person name="Smith W."/>
            <person name="Southgate A."/>
            <person name="Vilcinskas A."/>
            <person name="Vogt R."/>
            <person name="Wang P."/>
            <person name="Werren J."/>
            <person name="Yu X.Q."/>
            <person name="Zhou J.J."/>
            <person name="Brown S.J."/>
            <person name="Scherer S.E."/>
            <person name="Richards S."/>
            <person name="Blissard G.W."/>
        </authorList>
    </citation>
    <scope>NUCLEOTIDE SEQUENCE</scope>
</reference>
<name>A0A922CUM8_MANSE</name>
<dbReference type="AlphaFoldDB" id="A0A922CUM8"/>
<evidence type="ECO:0000313" key="3">
    <source>
        <dbReference type="Proteomes" id="UP000791440"/>
    </source>
</evidence>
<dbReference type="Proteomes" id="UP000791440">
    <property type="component" value="Unassembled WGS sequence"/>
</dbReference>